<keyword evidence="9" id="KW-1185">Reference proteome</keyword>
<keyword evidence="4 6" id="KW-0786">Thiamine pyrophosphate</keyword>
<comment type="cofactor">
    <cofactor evidence="6">
        <name>Mg(2+)</name>
        <dbReference type="ChEBI" id="CHEBI:18420"/>
    </cofactor>
    <cofactor evidence="6">
        <name>Mn(2+)</name>
        <dbReference type="ChEBI" id="CHEBI:29035"/>
    </cofactor>
</comment>
<dbReference type="CDD" id="cd02009">
    <property type="entry name" value="TPP_SHCHC_synthase"/>
    <property type="match status" value="1"/>
</dbReference>
<sequence>MSKPDQLIPPALSYAQALLAQLIGQGVREIVLCPGSRSAPLAYAAVAAERAGLVRLHVLVDERSAGFLALGMGKGSAGTGDSGAGEGLTSGVPAVVITTSGTAVANLHPAVLEAHHSDIPLIVLSADRPHELRGTGANQTTTQVGIFADALRLTVEVGVPFGAPSEAGDARAIAARAYAASTGIIGRPGPVHLNVGFREPLAPSSEQLVAITERFAEPVTPVYVSGDSEPPVLALGAERPVETAARTVIVAGDRALSQAGAVAVAQGWPIIAEPSSGLVAHPNAFPGAVNILAHQEGDTTLAESVEQVLVFGHPTLTRPVQRLIGRTDVRTIVFPTHGDQWIDAPRTADAVLYGVPDYLLVPSGNGSDQWLSRWREHHAALDQRLTTVLDTNTELTGPVAPMRAVRALAASAQAGDTLVFGASSAIRDADSYVTAWPTGVRILSNRGLAGIDGTISMARGVAFTHPGRTRLMLGDLTFLHDIGGLLRGPREPVADLDIIVLNDCGGAIFGGLEHGVAGDTELYERVFGTSHVSDLAQLCAGYRVDHTAVRTVAELEEFLSGPRHGIRVAELNYPRAQRAETHAELVKGMF</sequence>
<evidence type="ECO:0000313" key="8">
    <source>
        <dbReference type="EMBL" id="MFD2841304.1"/>
    </source>
</evidence>
<comment type="subunit">
    <text evidence="6">Homodimer.</text>
</comment>
<organism evidence="8 9">
    <name type="scientific">Populibacterium corticicola</name>
    <dbReference type="NCBI Taxonomy" id="1812826"/>
    <lineage>
        <taxon>Bacteria</taxon>
        <taxon>Bacillati</taxon>
        <taxon>Actinomycetota</taxon>
        <taxon>Actinomycetes</taxon>
        <taxon>Micrococcales</taxon>
        <taxon>Jonesiaceae</taxon>
        <taxon>Populibacterium</taxon>
    </lineage>
</organism>
<feature type="domain" description="Thiamine pyrophosphate enzyme N-terminal TPP-binding" evidence="7">
    <location>
        <begin position="14"/>
        <end position="143"/>
    </location>
</feature>
<dbReference type="HAMAP" id="MF_01659">
    <property type="entry name" value="MenD"/>
    <property type="match status" value="1"/>
</dbReference>
<dbReference type="InterPro" id="IPR029061">
    <property type="entry name" value="THDP-binding"/>
</dbReference>
<evidence type="ECO:0000256" key="6">
    <source>
        <dbReference type="HAMAP-Rule" id="MF_01659"/>
    </source>
</evidence>
<gene>
    <name evidence="6 8" type="primary">menD</name>
    <name evidence="8" type="ORF">ACFSYH_12095</name>
</gene>
<dbReference type="Gene3D" id="3.40.50.1220">
    <property type="entry name" value="TPP-binding domain"/>
    <property type="match status" value="1"/>
</dbReference>
<evidence type="ECO:0000256" key="3">
    <source>
        <dbReference type="ARBA" id="ARBA00022842"/>
    </source>
</evidence>
<comment type="function">
    <text evidence="6">Catalyzes the thiamine diphosphate-dependent decarboxylation of 2-oxoglutarate and the subsequent addition of the resulting succinic semialdehyde-thiamine pyrophosphate anion to isochorismate to yield 2-succinyl-5-enolpyruvyl-6-hydroxy-3-cyclohexene-1-carboxylate (SEPHCHC).</text>
</comment>
<dbReference type="RefSeq" id="WP_377467250.1">
    <property type="nucleotide sequence ID" value="NZ_JBHUOP010000005.1"/>
</dbReference>
<keyword evidence="5 6" id="KW-0464">Manganese</keyword>
<proteinExistence type="inferred from homology"/>
<dbReference type="Gene3D" id="3.40.50.970">
    <property type="match status" value="2"/>
</dbReference>
<dbReference type="GO" id="GO:0070204">
    <property type="term" value="F:2-succinyl-5-enolpyruvyl-6-hydroxy-3-cyclohexene-1-carboxylic-acid synthase activity"/>
    <property type="evidence" value="ECO:0007669"/>
    <property type="project" value="UniProtKB-EC"/>
</dbReference>
<dbReference type="PANTHER" id="PTHR42916:SF1">
    <property type="entry name" value="PROTEIN PHYLLO, CHLOROPLASTIC"/>
    <property type="match status" value="1"/>
</dbReference>
<comment type="cofactor">
    <cofactor evidence="6">
        <name>thiamine diphosphate</name>
        <dbReference type="ChEBI" id="CHEBI:58937"/>
    </cofactor>
    <text evidence="6">Binds 1 thiamine pyrophosphate per subunit.</text>
</comment>
<name>A0ABW5XIT5_9MICO</name>
<dbReference type="EC" id="2.2.1.9" evidence="6"/>
<dbReference type="SUPFAM" id="SSF52518">
    <property type="entry name" value="Thiamin diphosphate-binding fold (THDP-binding)"/>
    <property type="match status" value="2"/>
</dbReference>
<comment type="pathway">
    <text evidence="6">Quinol/quinone metabolism; 1,4-dihydroxy-2-naphthoate biosynthesis; 1,4-dihydroxy-2-naphthoate from chorismate: step 2/7.</text>
</comment>
<keyword evidence="6" id="KW-0474">Menaquinone biosynthesis</keyword>
<evidence type="ECO:0000256" key="1">
    <source>
        <dbReference type="ARBA" id="ARBA00022679"/>
    </source>
</evidence>
<dbReference type="NCBIfam" id="TIGR00173">
    <property type="entry name" value="menD"/>
    <property type="match status" value="1"/>
</dbReference>
<evidence type="ECO:0000259" key="7">
    <source>
        <dbReference type="Pfam" id="PF02776"/>
    </source>
</evidence>
<keyword evidence="2 6" id="KW-0479">Metal-binding</keyword>
<evidence type="ECO:0000313" key="9">
    <source>
        <dbReference type="Proteomes" id="UP001597391"/>
    </source>
</evidence>
<comment type="catalytic activity">
    <reaction evidence="6">
        <text>isochorismate + 2-oxoglutarate + H(+) = 5-enolpyruvoyl-6-hydroxy-2-succinyl-cyclohex-3-ene-1-carboxylate + CO2</text>
        <dbReference type="Rhea" id="RHEA:25593"/>
        <dbReference type="ChEBI" id="CHEBI:15378"/>
        <dbReference type="ChEBI" id="CHEBI:16526"/>
        <dbReference type="ChEBI" id="CHEBI:16810"/>
        <dbReference type="ChEBI" id="CHEBI:29780"/>
        <dbReference type="ChEBI" id="CHEBI:58818"/>
        <dbReference type="EC" id="2.2.1.9"/>
    </reaction>
</comment>
<dbReference type="Pfam" id="PF02776">
    <property type="entry name" value="TPP_enzyme_N"/>
    <property type="match status" value="1"/>
</dbReference>
<dbReference type="PANTHER" id="PTHR42916">
    <property type="entry name" value="2-SUCCINYL-5-ENOLPYRUVYL-6-HYDROXY-3-CYCLOHEXENE-1-CARBOXYLATE SYNTHASE"/>
    <property type="match status" value="1"/>
</dbReference>
<comment type="pathway">
    <text evidence="6">Quinol/quinone metabolism; menaquinone biosynthesis.</text>
</comment>
<reference evidence="9" key="1">
    <citation type="journal article" date="2019" name="Int. J. Syst. Evol. Microbiol.">
        <title>The Global Catalogue of Microorganisms (GCM) 10K type strain sequencing project: providing services to taxonomists for standard genome sequencing and annotation.</title>
        <authorList>
            <consortium name="The Broad Institute Genomics Platform"/>
            <consortium name="The Broad Institute Genome Sequencing Center for Infectious Disease"/>
            <person name="Wu L."/>
            <person name="Ma J."/>
        </authorList>
    </citation>
    <scope>NUCLEOTIDE SEQUENCE [LARGE SCALE GENOMIC DNA]</scope>
    <source>
        <strain evidence="9">KCTC 33576</strain>
    </source>
</reference>
<keyword evidence="1 6" id="KW-0808">Transferase</keyword>
<comment type="similarity">
    <text evidence="6">Belongs to the TPP enzyme family. MenD subfamily.</text>
</comment>
<comment type="caution">
    <text evidence="8">The sequence shown here is derived from an EMBL/GenBank/DDBJ whole genome shotgun (WGS) entry which is preliminary data.</text>
</comment>
<evidence type="ECO:0000256" key="5">
    <source>
        <dbReference type="ARBA" id="ARBA00023211"/>
    </source>
</evidence>
<dbReference type="PIRSF" id="PIRSF004983">
    <property type="entry name" value="MenD"/>
    <property type="match status" value="1"/>
</dbReference>
<evidence type="ECO:0000256" key="2">
    <source>
        <dbReference type="ARBA" id="ARBA00022723"/>
    </source>
</evidence>
<keyword evidence="3 6" id="KW-0460">Magnesium</keyword>
<dbReference type="InterPro" id="IPR004433">
    <property type="entry name" value="MenaQ_synth_MenD"/>
</dbReference>
<dbReference type="Proteomes" id="UP001597391">
    <property type="component" value="Unassembled WGS sequence"/>
</dbReference>
<protein>
    <recommendedName>
        <fullName evidence="6">2-succinyl-5-enolpyruvyl-6-hydroxy-3-cyclohexene-1-carboxylate synthase</fullName>
        <shortName evidence="6">SEPHCHC synthase</shortName>
        <ecNumber evidence="6">2.2.1.9</ecNumber>
    </recommendedName>
    <alternativeName>
        <fullName evidence="6">Menaquinone biosynthesis protein MenD</fullName>
    </alternativeName>
</protein>
<dbReference type="EMBL" id="JBHUOP010000005">
    <property type="protein sequence ID" value="MFD2841304.1"/>
    <property type="molecule type" value="Genomic_DNA"/>
</dbReference>
<dbReference type="InterPro" id="IPR012001">
    <property type="entry name" value="Thiamin_PyroP_enz_TPP-bd_dom"/>
</dbReference>
<evidence type="ECO:0000256" key="4">
    <source>
        <dbReference type="ARBA" id="ARBA00023052"/>
    </source>
</evidence>
<accession>A0ABW5XIT5</accession>
<dbReference type="CDD" id="cd07037">
    <property type="entry name" value="TPP_PYR_MenD"/>
    <property type="match status" value="1"/>
</dbReference>